<feature type="region of interest" description="Disordered" evidence="1">
    <location>
        <begin position="50"/>
        <end position="72"/>
    </location>
</feature>
<protein>
    <submittedName>
        <fullName evidence="2">Uncharacterized protein</fullName>
    </submittedName>
</protein>
<accession>A0ABX3TXR7</accession>
<dbReference type="Proteomes" id="UP000192722">
    <property type="component" value="Unassembled WGS sequence"/>
</dbReference>
<keyword evidence="3" id="KW-1185">Reference proteome</keyword>
<evidence type="ECO:0000256" key="1">
    <source>
        <dbReference type="SAM" id="MobiDB-lite"/>
    </source>
</evidence>
<name>A0ABX3TXR7_9GAMM</name>
<organism evidence="2 3">
    <name type="scientific">Rouxiella silvae</name>
    <dbReference type="NCBI Taxonomy" id="1646373"/>
    <lineage>
        <taxon>Bacteria</taxon>
        <taxon>Pseudomonadati</taxon>
        <taxon>Pseudomonadota</taxon>
        <taxon>Gammaproteobacteria</taxon>
        <taxon>Enterobacterales</taxon>
        <taxon>Yersiniaceae</taxon>
        <taxon>Rouxiella</taxon>
    </lineage>
</organism>
<gene>
    <name evidence="2" type="ORF">BS639_16980</name>
</gene>
<dbReference type="EMBL" id="MRWD01000044">
    <property type="protein sequence ID" value="ORJ19988.1"/>
    <property type="molecule type" value="Genomic_DNA"/>
</dbReference>
<comment type="caution">
    <text evidence="2">The sequence shown here is derived from an EMBL/GenBank/DDBJ whole genome shotgun (WGS) entry which is preliminary data.</text>
</comment>
<evidence type="ECO:0000313" key="2">
    <source>
        <dbReference type="EMBL" id="ORJ19988.1"/>
    </source>
</evidence>
<feature type="compositionally biased region" description="Basic residues" evidence="1">
    <location>
        <begin position="60"/>
        <end position="72"/>
    </location>
</feature>
<reference evidence="2 3" key="1">
    <citation type="journal article" date="2017" name="Int. J. Syst. Evol. Microbiol.">
        <title>Rouxiella badensis sp. nov. and Rouxiella silvae sp. nov. isolated from peat bog soil in Germany and emendation of the genus description.</title>
        <authorList>
            <person name="Le Fleche-Mateos A."/>
            <person name="Kugler J.H."/>
            <person name="Hansen S.H."/>
            <person name="Syldatk C."/>
            <person name="Hausmann R."/>
            <person name="Lomprez F."/>
            <person name="Vandenbogaert M."/>
            <person name="Manuguerra J.C."/>
            <person name="Grimont P.A."/>
        </authorList>
    </citation>
    <scope>NUCLEOTIDE SEQUENCE [LARGE SCALE GENOMIC DNA]</scope>
    <source>
        <strain evidence="2 3">213</strain>
    </source>
</reference>
<proteinExistence type="predicted"/>
<sequence length="72" mass="8395">MQPWQSGKCLLTDFDLKIGKLSFSIRKKTINQQDIDRACIAADTAISRIIQRQDHESKNRQGRRRTPNPRSR</sequence>
<evidence type="ECO:0000313" key="3">
    <source>
        <dbReference type="Proteomes" id="UP000192722"/>
    </source>
</evidence>